<dbReference type="Proteomes" id="UP001055072">
    <property type="component" value="Unassembled WGS sequence"/>
</dbReference>
<proteinExistence type="predicted"/>
<evidence type="ECO:0000313" key="2">
    <source>
        <dbReference type="Proteomes" id="UP001055072"/>
    </source>
</evidence>
<protein>
    <submittedName>
        <fullName evidence="1">Uncharacterized protein</fullName>
    </submittedName>
</protein>
<reference evidence="1" key="1">
    <citation type="journal article" date="2021" name="Environ. Microbiol.">
        <title>Gene family expansions and transcriptome signatures uncover fungal adaptations to wood decay.</title>
        <authorList>
            <person name="Hage H."/>
            <person name="Miyauchi S."/>
            <person name="Viragh M."/>
            <person name="Drula E."/>
            <person name="Min B."/>
            <person name="Chaduli D."/>
            <person name="Navarro D."/>
            <person name="Favel A."/>
            <person name="Norest M."/>
            <person name="Lesage-Meessen L."/>
            <person name="Balint B."/>
            <person name="Merenyi Z."/>
            <person name="de Eugenio L."/>
            <person name="Morin E."/>
            <person name="Martinez A.T."/>
            <person name="Baldrian P."/>
            <person name="Stursova M."/>
            <person name="Martinez M.J."/>
            <person name="Novotny C."/>
            <person name="Magnuson J.K."/>
            <person name="Spatafora J.W."/>
            <person name="Maurice S."/>
            <person name="Pangilinan J."/>
            <person name="Andreopoulos W."/>
            <person name="LaButti K."/>
            <person name="Hundley H."/>
            <person name="Na H."/>
            <person name="Kuo A."/>
            <person name="Barry K."/>
            <person name="Lipzen A."/>
            <person name="Henrissat B."/>
            <person name="Riley R."/>
            <person name="Ahrendt S."/>
            <person name="Nagy L.G."/>
            <person name="Grigoriev I.V."/>
            <person name="Martin F."/>
            <person name="Rosso M.N."/>
        </authorList>
    </citation>
    <scope>NUCLEOTIDE SEQUENCE</scope>
    <source>
        <strain evidence="1">CBS 384.51</strain>
    </source>
</reference>
<evidence type="ECO:0000313" key="1">
    <source>
        <dbReference type="EMBL" id="KAI0094557.1"/>
    </source>
</evidence>
<gene>
    <name evidence="1" type="ORF">BDY19DRAFT_1080197</name>
</gene>
<name>A0ACB8UJJ4_9APHY</name>
<dbReference type="EMBL" id="MU274900">
    <property type="protein sequence ID" value="KAI0094557.1"/>
    <property type="molecule type" value="Genomic_DNA"/>
</dbReference>
<sequence length="189" mass="21479">MSPPALTPPRWPSEILYTNTQKYHSSVTEDVRLQLRNSAQQLAKSQRSSGVRREQRSPVIIMRIKDEHHPANGQCGLFAAKKLPPRSHIIDYVGEVHCDERVESDYDLSLLRMQDGLNVGVDATKMGNEARFINDFRGITERPNVYFCESLDQTGKMCMSVWSGPDVIKKGDELLVSYGKGFWKARKPE</sequence>
<organism evidence="1 2">
    <name type="scientific">Irpex rosettiformis</name>
    <dbReference type="NCBI Taxonomy" id="378272"/>
    <lineage>
        <taxon>Eukaryota</taxon>
        <taxon>Fungi</taxon>
        <taxon>Dikarya</taxon>
        <taxon>Basidiomycota</taxon>
        <taxon>Agaricomycotina</taxon>
        <taxon>Agaricomycetes</taxon>
        <taxon>Polyporales</taxon>
        <taxon>Irpicaceae</taxon>
        <taxon>Irpex</taxon>
    </lineage>
</organism>
<keyword evidence="2" id="KW-1185">Reference proteome</keyword>
<accession>A0ACB8UJJ4</accession>
<comment type="caution">
    <text evidence="1">The sequence shown here is derived from an EMBL/GenBank/DDBJ whole genome shotgun (WGS) entry which is preliminary data.</text>
</comment>